<dbReference type="InterPro" id="IPR000286">
    <property type="entry name" value="HDACs"/>
</dbReference>
<reference evidence="3" key="1">
    <citation type="submission" date="2017-01" db="EMBL/GenBank/DDBJ databases">
        <authorList>
            <person name="Varghese N."/>
            <person name="Submissions S."/>
        </authorList>
    </citation>
    <scope>NUCLEOTIDE SEQUENCE [LARGE SCALE GENOMIC DNA]</scope>
    <source>
        <strain evidence="3">CGMCC 1.7737</strain>
    </source>
</reference>
<dbReference type="InterPro" id="IPR037138">
    <property type="entry name" value="His_deacetylse_dom_sf"/>
</dbReference>
<evidence type="ECO:0000313" key="2">
    <source>
        <dbReference type="EMBL" id="SIQ73361.1"/>
    </source>
</evidence>
<evidence type="ECO:0000259" key="1">
    <source>
        <dbReference type="Pfam" id="PF00850"/>
    </source>
</evidence>
<accession>A0A1N6V665</accession>
<dbReference type="GO" id="GO:0040029">
    <property type="term" value="P:epigenetic regulation of gene expression"/>
    <property type="evidence" value="ECO:0007669"/>
    <property type="project" value="TreeGrafter"/>
</dbReference>
<dbReference type="OrthoDB" id="147549at2157"/>
<dbReference type="PRINTS" id="PR01270">
    <property type="entry name" value="HDASUPER"/>
</dbReference>
<dbReference type="Gene3D" id="3.40.800.20">
    <property type="entry name" value="Histone deacetylase domain"/>
    <property type="match status" value="1"/>
</dbReference>
<dbReference type="PANTHER" id="PTHR10625:SF10">
    <property type="entry name" value="HISTONE DEACETYLASE HDAC1"/>
    <property type="match status" value="1"/>
</dbReference>
<dbReference type="EMBL" id="FTNO01000001">
    <property type="protein sequence ID" value="SIQ73361.1"/>
    <property type="molecule type" value="Genomic_DNA"/>
</dbReference>
<dbReference type="RefSeq" id="WP_076427239.1">
    <property type="nucleotide sequence ID" value="NZ_FTNO01000001.1"/>
</dbReference>
<sequence length="338" mass="36385">MKFGYSEACLAHDTGKRHPETPDRLRAIRQALTRKHGVEYIDPAPATESEVTAVHDVDYVTEFREFCANGGGNWDPDTVAVEATWDAALQSSGLSCWSAKRALAGDDGRNTPFALGRPPGHHAVGDDAMGFCFFNNAAVAAQSVIDRGEAERVAIFDWDVHHGNGTQDIFYDDENVFYASIHEEGLYPGTGEIEEVGEGDGEGTTLNAPLPAGSGDPEYRTTFDELVAPTITTFDPDLLLVSAGFDAHRHDPISRMRVSTEGYGMLTARVRAVADEVDAALGFILEGGYGLDTLSDGVAIVHEVFDGMEPVVPEEEANEDVLETVSAVRSSHPLLDSA</sequence>
<dbReference type="PANTHER" id="PTHR10625">
    <property type="entry name" value="HISTONE DEACETYLASE HDAC1-RELATED"/>
    <property type="match status" value="1"/>
</dbReference>
<evidence type="ECO:0000313" key="3">
    <source>
        <dbReference type="Proteomes" id="UP000186914"/>
    </source>
</evidence>
<keyword evidence="3" id="KW-1185">Reference proteome</keyword>
<dbReference type="Proteomes" id="UP000186914">
    <property type="component" value="Unassembled WGS sequence"/>
</dbReference>
<dbReference type="InterPro" id="IPR023801">
    <property type="entry name" value="His_deacetylse_dom"/>
</dbReference>
<dbReference type="Pfam" id="PF00850">
    <property type="entry name" value="Hist_deacetyl"/>
    <property type="match status" value="1"/>
</dbReference>
<dbReference type="SUPFAM" id="SSF52768">
    <property type="entry name" value="Arginase/deacetylase"/>
    <property type="match status" value="1"/>
</dbReference>
<dbReference type="InterPro" id="IPR023696">
    <property type="entry name" value="Ureohydrolase_dom_sf"/>
</dbReference>
<dbReference type="GO" id="GO:0004407">
    <property type="term" value="F:histone deacetylase activity"/>
    <property type="evidence" value="ECO:0007669"/>
    <property type="project" value="TreeGrafter"/>
</dbReference>
<protein>
    <submittedName>
        <fullName evidence="2">Acetoin utilization deacetylase AcuC</fullName>
    </submittedName>
</protein>
<name>A0A1N6V665_9EURY</name>
<gene>
    <name evidence="2" type="ORF">SAMN05421858_0227</name>
</gene>
<organism evidence="2 3">
    <name type="scientific">Haladaptatus litoreus</name>
    <dbReference type="NCBI Taxonomy" id="553468"/>
    <lineage>
        <taxon>Archaea</taxon>
        <taxon>Methanobacteriati</taxon>
        <taxon>Methanobacteriota</taxon>
        <taxon>Stenosarchaea group</taxon>
        <taxon>Halobacteria</taxon>
        <taxon>Halobacteriales</taxon>
        <taxon>Haladaptataceae</taxon>
        <taxon>Haladaptatus</taxon>
    </lineage>
</organism>
<dbReference type="CDD" id="cd09992">
    <property type="entry name" value="HDAC_classII"/>
    <property type="match status" value="1"/>
</dbReference>
<proteinExistence type="predicted"/>
<feature type="domain" description="Histone deacetylase" evidence="1">
    <location>
        <begin position="18"/>
        <end position="302"/>
    </location>
</feature>
<dbReference type="AlphaFoldDB" id="A0A1N6V665"/>